<evidence type="ECO:0000259" key="3">
    <source>
        <dbReference type="Pfam" id="PF01557"/>
    </source>
</evidence>
<keyword evidence="5" id="KW-1185">Reference proteome</keyword>
<accession>K9AXL2</accession>
<comment type="similarity">
    <text evidence="1">Belongs to the FAH family.</text>
</comment>
<dbReference type="GO" id="GO:0044281">
    <property type="term" value="P:small molecule metabolic process"/>
    <property type="evidence" value="ECO:0007669"/>
    <property type="project" value="UniProtKB-ARBA"/>
</dbReference>
<dbReference type="PANTHER" id="PTHR42796:SF4">
    <property type="entry name" value="FUMARYLACETOACETATE HYDROLASE DOMAIN-CONTAINING PROTEIN 2A"/>
    <property type="match status" value="1"/>
</dbReference>
<dbReference type="eggNOG" id="COG0179">
    <property type="taxonomic scope" value="Bacteria"/>
</dbReference>
<evidence type="ECO:0000256" key="2">
    <source>
        <dbReference type="ARBA" id="ARBA00022723"/>
    </source>
</evidence>
<feature type="domain" description="Fumarylacetoacetase-like C-terminal" evidence="3">
    <location>
        <begin position="66"/>
        <end position="269"/>
    </location>
</feature>
<organism evidence="4 5">
    <name type="scientific">Brevibacterium casei S18</name>
    <dbReference type="NCBI Taxonomy" id="1229781"/>
    <lineage>
        <taxon>Bacteria</taxon>
        <taxon>Bacillati</taxon>
        <taxon>Actinomycetota</taxon>
        <taxon>Actinomycetes</taxon>
        <taxon>Micrococcales</taxon>
        <taxon>Brevibacteriaceae</taxon>
        <taxon>Brevibacterium</taxon>
    </lineage>
</organism>
<name>K9AXL2_9MICO</name>
<dbReference type="GO" id="GO:0046872">
    <property type="term" value="F:metal ion binding"/>
    <property type="evidence" value="ECO:0007669"/>
    <property type="project" value="UniProtKB-KW"/>
</dbReference>
<keyword evidence="4" id="KW-0378">Hydrolase</keyword>
<dbReference type="PANTHER" id="PTHR42796">
    <property type="entry name" value="FUMARYLACETOACETATE HYDROLASE DOMAIN-CONTAINING PROTEIN 2A-RELATED"/>
    <property type="match status" value="1"/>
</dbReference>
<dbReference type="Proteomes" id="UP000009879">
    <property type="component" value="Unassembled WGS sequence"/>
</dbReference>
<protein>
    <submittedName>
        <fullName evidence="4">Putative fumarylacetoacetate hydrolase family protein</fullName>
    </submittedName>
</protein>
<evidence type="ECO:0000313" key="4">
    <source>
        <dbReference type="EMBL" id="EKU47292.1"/>
    </source>
</evidence>
<keyword evidence="2" id="KW-0479">Metal-binding</keyword>
<evidence type="ECO:0000313" key="5">
    <source>
        <dbReference type="Proteomes" id="UP000009879"/>
    </source>
</evidence>
<proteinExistence type="inferred from homology"/>
<reference evidence="4 5" key="1">
    <citation type="submission" date="2012-09" db="EMBL/GenBank/DDBJ databases">
        <title>Genome Sequence of Brevibacterium casei S18.</title>
        <authorList>
            <person name="Sharma R."/>
            <person name="Singh A."/>
            <person name="Jangir P.K."/>
        </authorList>
    </citation>
    <scope>NUCLEOTIDE SEQUENCE [LARGE SCALE GENOMIC DNA]</scope>
    <source>
        <strain evidence="4 5">S18</strain>
    </source>
</reference>
<sequence length="271" mass="29015">MRLSETTRAAVETESGWILLPYGDVGDLLNTPNWRSAVNSALSASTEAPVADTDARFASVIATPRKVICCGLNYSDHILEMGRSLPTHPTLFAKYSDTLTGSTDPISAAGSRAVDWEAELAVVVGSELSEAGTEEAASAIAGYCVANDVSMRDWQNRTLQWFQGKNFTASTPLGPWLTTADEFDDDPTFVVEGWINDEQVQRGETASLVFSPVELLEYVSTFTTLRPGDVILTGTPGGVGQGMDPPRFAISGDVIRTHIEGLGTLINPVTV</sequence>
<dbReference type="GO" id="GO:0016787">
    <property type="term" value="F:hydrolase activity"/>
    <property type="evidence" value="ECO:0007669"/>
    <property type="project" value="UniProtKB-KW"/>
</dbReference>
<comment type="caution">
    <text evidence="4">The sequence shown here is derived from an EMBL/GenBank/DDBJ whole genome shotgun (WGS) entry which is preliminary data.</text>
</comment>
<dbReference type="PATRIC" id="fig|1229781.4.peg.1742"/>
<dbReference type="InterPro" id="IPR051121">
    <property type="entry name" value="FAH"/>
</dbReference>
<dbReference type="Gene3D" id="3.90.850.10">
    <property type="entry name" value="Fumarylacetoacetase-like, C-terminal domain"/>
    <property type="match status" value="1"/>
</dbReference>
<gene>
    <name evidence="4" type="ORF">C272_08682</name>
</gene>
<dbReference type="AlphaFoldDB" id="K9AXL2"/>
<dbReference type="SUPFAM" id="SSF56529">
    <property type="entry name" value="FAH"/>
    <property type="match status" value="1"/>
</dbReference>
<dbReference type="EMBL" id="AMSP01000006">
    <property type="protein sequence ID" value="EKU47292.1"/>
    <property type="molecule type" value="Genomic_DNA"/>
</dbReference>
<dbReference type="Pfam" id="PF01557">
    <property type="entry name" value="FAA_hydrolase"/>
    <property type="match status" value="1"/>
</dbReference>
<evidence type="ECO:0000256" key="1">
    <source>
        <dbReference type="ARBA" id="ARBA00010211"/>
    </source>
</evidence>
<dbReference type="InterPro" id="IPR011234">
    <property type="entry name" value="Fumarylacetoacetase-like_C"/>
</dbReference>
<dbReference type="InterPro" id="IPR036663">
    <property type="entry name" value="Fumarylacetoacetase_C_sf"/>
</dbReference>